<evidence type="ECO:0000256" key="3">
    <source>
        <dbReference type="ARBA" id="ARBA00022944"/>
    </source>
</evidence>
<dbReference type="Proteomes" id="UP001272515">
    <property type="component" value="Unassembled WGS sequence"/>
</dbReference>
<comment type="similarity">
    <text evidence="5">Belongs to the glycosyltransferase 26 family. TagA/TarA subfamily.</text>
</comment>
<sequence>MRKRIDILSVPIDVITKDETIQRVQEMMNEPGLHIVATANAEMVMLANSNPSLHTILANASLVVPDGAGVLWAAEQNGEHFPERVAGIDVAKGLFKVASEQSIPVYCLGAAPGVAEKAVSNIEQEVGPLNIVGIHDGFFNAEEETNIIRTIEEGGAKIIFVALGIPKQEEWIQHKLSHLDGVVAMGIGGSFDVLAGNIPRAPEWMQHNRLEWLYRLYLEPKRIGRMMSIPKFMLTVIKNKR</sequence>
<evidence type="ECO:0000256" key="2">
    <source>
        <dbReference type="ARBA" id="ARBA00022679"/>
    </source>
</evidence>
<evidence type="ECO:0000313" key="6">
    <source>
        <dbReference type="EMBL" id="MDV5087894.1"/>
    </source>
</evidence>
<keyword evidence="7" id="KW-1185">Reference proteome</keyword>
<dbReference type="InterPro" id="IPR004629">
    <property type="entry name" value="WecG_TagA_CpsF"/>
</dbReference>
<dbReference type="HAMAP" id="MF_02070">
    <property type="entry name" value="TagA_TarA"/>
    <property type="match status" value="1"/>
</dbReference>
<gene>
    <name evidence="6" type="ORF">RVY80_03400</name>
</gene>
<evidence type="ECO:0000256" key="1">
    <source>
        <dbReference type="ARBA" id="ARBA00022676"/>
    </source>
</evidence>
<keyword evidence="2 5" id="KW-0808">Transferase</keyword>
<dbReference type="CDD" id="cd06533">
    <property type="entry name" value="Glyco_transf_WecG_TagA"/>
    <property type="match status" value="1"/>
</dbReference>
<dbReference type="EC" id="2.4.1.187" evidence="5"/>
<protein>
    <recommendedName>
        <fullName evidence="5">N-acetylglucosaminyldiphosphoundecaprenol N-acetyl-beta-D-mannosaminyltransferase</fullName>
        <ecNumber evidence="5">2.4.1.187</ecNumber>
    </recommendedName>
    <alternativeName>
        <fullName evidence="5">N-acetylmannosaminyltransferase</fullName>
    </alternativeName>
    <alternativeName>
        <fullName evidence="5">UDP-N-acetylmannosamine transferase</fullName>
    </alternativeName>
    <alternativeName>
        <fullName evidence="5">UDP-N-acetylmannosamine:N-acetylglucosaminyl pyrophosphorylundecaprenol N-acetylmannosaminyltransferase</fullName>
    </alternativeName>
</protein>
<dbReference type="PANTHER" id="PTHR34136:SF1">
    <property type="entry name" value="UDP-N-ACETYL-D-MANNOSAMINURONIC ACID TRANSFERASE"/>
    <property type="match status" value="1"/>
</dbReference>
<name>A0ABU3Z7K9_9FIRM</name>
<keyword evidence="1 5" id="KW-0328">Glycosyltransferase</keyword>
<dbReference type="Pfam" id="PF03808">
    <property type="entry name" value="Glyco_tran_WecG"/>
    <property type="match status" value="1"/>
</dbReference>
<keyword evidence="3 5" id="KW-0777">Teichoic acid biosynthesis</keyword>
<organism evidence="6 7">
    <name type="scientific">Veillonella absiana</name>
    <dbReference type="NCBI Taxonomy" id="3079305"/>
    <lineage>
        <taxon>Bacteria</taxon>
        <taxon>Bacillati</taxon>
        <taxon>Bacillota</taxon>
        <taxon>Negativicutes</taxon>
        <taxon>Veillonellales</taxon>
        <taxon>Veillonellaceae</taxon>
        <taxon>Veillonella</taxon>
    </lineage>
</organism>
<dbReference type="InterPro" id="IPR034714">
    <property type="entry name" value="TagA_TarA"/>
</dbReference>
<keyword evidence="4 5" id="KW-0961">Cell wall biogenesis/degradation</keyword>
<dbReference type="NCBIfam" id="TIGR00696">
    <property type="entry name" value="wecG_tagA_cpsF"/>
    <property type="match status" value="1"/>
</dbReference>
<comment type="caution">
    <text evidence="6">The sequence shown here is derived from an EMBL/GenBank/DDBJ whole genome shotgun (WGS) entry which is preliminary data.</text>
</comment>
<comment type="pathway">
    <text evidence="5">Cell wall biogenesis; teichoic acid biosynthesis.</text>
</comment>
<comment type="catalytic activity">
    <reaction evidence="5">
        <text>UDP-N-acetyl-alpha-D-mannosamine + N-acetyl-alpha-D-glucosaminyl-di-trans,octa-cis-undecaprenyl diphosphate = N-acetyl-beta-D-mannosaminyl-(1-&gt;4)-N-acetyl-alpha-D-glucosaminyl di-trans,octa-cis-undecaprenyl diphosphate + UDP + H(+)</text>
        <dbReference type="Rhea" id="RHEA:16053"/>
        <dbReference type="ChEBI" id="CHEBI:15378"/>
        <dbReference type="ChEBI" id="CHEBI:58223"/>
        <dbReference type="ChEBI" id="CHEBI:62959"/>
        <dbReference type="ChEBI" id="CHEBI:68623"/>
        <dbReference type="ChEBI" id="CHEBI:132210"/>
        <dbReference type="EC" id="2.4.1.187"/>
    </reaction>
</comment>
<evidence type="ECO:0000256" key="4">
    <source>
        <dbReference type="ARBA" id="ARBA00023316"/>
    </source>
</evidence>
<evidence type="ECO:0000313" key="7">
    <source>
        <dbReference type="Proteomes" id="UP001272515"/>
    </source>
</evidence>
<proteinExistence type="inferred from homology"/>
<dbReference type="EMBL" id="JAWJZB010000003">
    <property type="protein sequence ID" value="MDV5087894.1"/>
    <property type="molecule type" value="Genomic_DNA"/>
</dbReference>
<comment type="function">
    <text evidence="5">Catalyzes the conversion of GlcNAc-PP-undecaprenol into ManNAc-GlcNAc-PP-undecaprenol, the first committed lipid intermediate in the de novo synthesis of teichoic acid.</text>
</comment>
<dbReference type="PANTHER" id="PTHR34136">
    <property type="match status" value="1"/>
</dbReference>
<dbReference type="RefSeq" id="WP_295188179.1">
    <property type="nucleotide sequence ID" value="NZ_JAWJZA010000001.1"/>
</dbReference>
<evidence type="ECO:0000256" key="5">
    <source>
        <dbReference type="HAMAP-Rule" id="MF_02070"/>
    </source>
</evidence>
<reference evidence="6 7" key="1">
    <citation type="submission" date="2023-10" db="EMBL/GenBank/DDBJ databases">
        <title>Veillonella sp. nov., isolated from a pig farm feces dump.</title>
        <authorList>
            <person name="Chang Y.-H."/>
        </authorList>
    </citation>
    <scope>NUCLEOTIDE SEQUENCE [LARGE SCALE GENOMIC DNA]</scope>
    <source>
        <strain evidence="6 7">YH-vei2233</strain>
    </source>
</reference>
<accession>A0ABU3Z7K9</accession>